<gene>
    <name evidence="3" type="ORF">ADUPG1_006337</name>
</gene>
<evidence type="ECO:0000256" key="1">
    <source>
        <dbReference type="SAM" id="SignalP"/>
    </source>
</evidence>
<keyword evidence="4" id="KW-1185">Reference proteome</keyword>
<name>A0ABQ5KKV1_9EUKA</name>
<feature type="domain" description="DUF4382" evidence="2">
    <location>
        <begin position="30"/>
        <end position="172"/>
    </location>
</feature>
<organism evidence="3 4">
    <name type="scientific">Aduncisulcus paluster</name>
    <dbReference type="NCBI Taxonomy" id="2918883"/>
    <lineage>
        <taxon>Eukaryota</taxon>
        <taxon>Metamonada</taxon>
        <taxon>Carpediemonas-like organisms</taxon>
        <taxon>Aduncisulcus</taxon>
    </lineage>
</organism>
<keyword evidence="1" id="KW-0732">Signal</keyword>
<dbReference type="Gene3D" id="2.60.40.1120">
    <property type="entry name" value="Carboxypeptidase-like, regulatory domain"/>
    <property type="match status" value="1"/>
</dbReference>
<dbReference type="InterPro" id="IPR013784">
    <property type="entry name" value="Carb-bd-like_fold"/>
</dbReference>
<evidence type="ECO:0000259" key="2">
    <source>
        <dbReference type="Pfam" id="PF14321"/>
    </source>
</evidence>
<dbReference type="EMBL" id="BQXS01009918">
    <property type="protein sequence ID" value="GKT32098.1"/>
    <property type="molecule type" value="Genomic_DNA"/>
</dbReference>
<accession>A0ABQ5KKV1</accession>
<sequence>MKNLRPLGFLTLLILAFAFIQCSDDDVKLTTPVKIRLTDAPAQYDKVNIDIQQIQFHSSNNENEENGWKEMNLINPGVYDLLQFNNGIDTLLVDQELPSGNVSQMRLILGENNTVVIDGVSYDLDTPSAQTSGLKFQIHDDFLAGIEYKLWIDFDAARSIVETGNGNYKLKPVIRTFNEATTGAISGIISPAEALPVIHAVMGTDTISTIAEENGNFLIKGLNAGTYKLAIEPVDGYLEKEVEDITVSIENITDTGTIDIETVAN</sequence>
<reference evidence="3" key="1">
    <citation type="submission" date="2022-03" db="EMBL/GenBank/DDBJ databases">
        <title>Draft genome sequence of Aduncisulcus paluster, a free-living microaerophilic Fornicata.</title>
        <authorList>
            <person name="Yuyama I."/>
            <person name="Kume K."/>
            <person name="Tamura T."/>
            <person name="Inagaki Y."/>
            <person name="Hashimoto T."/>
        </authorList>
    </citation>
    <scope>NUCLEOTIDE SEQUENCE</scope>
    <source>
        <strain evidence="3">NY0171</strain>
    </source>
</reference>
<comment type="caution">
    <text evidence="3">The sequence shown here is derived from an EMBL/GenBank/DDBJ whole genome shotgun (WGS) entry which is preliminary data.</text>
</comment>
<proteinExistence type="predicted"/>
<feature type="signal peptide" evidence="1">
    <location>
        <begin position="1"/>
        <end position="22"/>
    </location>
</feature>
<dbReference type="Pfam" id="PF14321">
    <property type="entry name" value="DUF4382"/>
    <property type="match status" value="1"/>
</dbReference>
<feature type="chain" id="PRO_5046580055" evidence="1">
    <location>
        <begin position="23"/>
        <end position="265"/>
    </location>
</feature>
<dbReference type="InterPro" id="IPR025491">
    <property type="entry name" value="DUF4382"/>
</dbReference>
<evidence type="ECO:0000313" key="3">
    <source>
        <dbReference type="EMBL" id="GKT32098.1"/>
    </source>
</evidence>
<protein>
    <submittedName>
        <fullName evidence="3">DUF4382 domain-containing protein</fullName>
    </submittedName>
</protein>
<evidence type="ECO:0000313" key="4">
    <source>
        <dbReference type="Proteomes" id="UP001057375"/>
    </source>
</evidence>
<dbReference type="SUPFAM" id="SSF49452">
    <property type="entry name" value="Starch-binding domain-like"/>
    <property type="match status" value="1"/>
</dbReference>
<dbReference type="Proteomes" id="UP001057375">
    <property type="component" value="Unassembled WGS sequence"/>
</dbReference>